<evidence type="ECO:0000313" key="2">
    <source>
        <dbReference type="Proteomes" id="UP000078540"/>
    </source>
</evidence>
<keyword evidence="2" id="KW-1185">Reference proteome</keyword>
<organism evidence="1 2">
    <name type="scientific">Atta colombica</name>
    <dbReference type="NCBI Taxonomy" id="520822"/>
    <lineage>
        <taxon>Eukaryota</taxon>
        <taxon>Metazoa</taxon>
        <taxon>Ecdysozoa</taxon>
        <taxon>Arthropoda</taxon>
        <taxon>Hexapoda</taxon>
        <taxon>Insecta</taxon>
        <taxon>Pterygota</taxon>
        <taxon>Neoptera</taxon>
        <taxon>Endopterygota</taxon>
        <taxon>Hymenoptera</taxon>
        <taxon>Apocrita</taxon>
        <taxon>Aculeata</taxon>
        <taxon>Formicoidea</taxon>
        <taxon>Formicidae</taxon>
        <taxon>Myrmicinae</taxon>
        <taxon>Atta</taxon>
    </lineage>
</organism>
<dbReference type="AlphaFoldDB" id="A0A195BCC4"/>
<sequence length="179" mass="20099">MHIELAWSTKKAVVSLGEAINLLCSVPAQHEPLSVITKYFTYSLDVFINIPPKRARNTVAYVSRMCDPTLPMNYDRECKCIHPSPSPAILKHSSVGLWGFIRRFIARVLGAFHTNPLTGTNFGAYDSEATACRMSASVQSPVELPVDARLSASHMWYSGTRNDRYTGRYFTNFSFYVPL</sequence>
<accession>A0A195BCC4</accession>
<gene>
    <name evidence="1" type="ORF">ALC53_07211</name>
</gene>
<name>A0A195BCC4_9HYME</name>
<protein>
    <submittedName>
        <fullName evidence="1">Uncharacterized protein</fullName>
    </submittedName>
</protein>
<reference evidence="1 2" key="1">
    <citation type="submission" date="2015-09" db="EMBL/GenBank/DDBJ databases">
        <title>Atta colombica WGS genome.</title>
        <authorList>
            <person name="Nygaard S."/>
            <person name="Hu H."/>
            <person name="Boomsma J."/>
            <person name="Zhang G."/>
        </authorList>
    </citation>
    <scope>NUCLEOTIDE SEQUENCE [LARGE SCALE GENOMIC DNA]</scope>
    <source>
        <strain evidence="1">Treedump-2</strain>
        <tissue evidence="1">Whole body</tissue>
    </source>
</reference>
<dbReference type="Proteomes" id="UP000078540">
    <property type="component" value="Unassembled WGS sequence"/>
</dbReference>
<proteinExistence type="predicted"/>
<evidence type="ECO:0000313" key="1">
    <source>
        <dbReference type="EMBL" id="KYM82211.1"/>
    </source>
</evidence>
<dbReference type="EMBL" id="KQ976514">
    <property type="protein sequence ID" value="KYM82211.1"/>
    <property type="molecule type" value="Genomic_DNA"/>
</dbReference>